<dbReference type="AlphaFoldDB" id="A0A2V1DDV6"/>
<proteinExistence type="predicted"/>
<evidence type="ECO:0000256" key="1">
    <source>
        <dbReference type="SAM" id="Coils"/>
    </source>
</evidence>
<gene>
    <name evidence="2" type="ORF">DM02DRAFT_659370</name>
</gene>
<name>A0A2V1DDV6_9PLEO</name>
<evidence type="ECO:0000313" key="3">
    <source>
        <dbReference type="Proteomes" id="UP000244855"/>
    </source>
</evidence>
<feature type="coiled-coil region" evidence="1">
    <location>
        <begin position="49"/>
        <end position="83"/>
    </location>
</feature>
<accession>A0A2V1DDV6</accession>
<organism evidence="2 3">
    <name type="scientific">Periconia macrospinosa</name>
    <dbReference type="NCBI Taxonomy" id="97972"/>
    <lineage>
        <taxon>Eukaryota</taxon>
        <taxon>Fungi</taxon>
        <taxon>Dikarya</taxon>
        <taxon>Ascomycota</taxon>
        <taxon>Pezizomycotina</taxon>
        <taxon>Dothideomycetes</taxon>
        <taxon>Pleosporomycetidae</taxon>
        <taxon>Pleosporales</taxon>
        <taxon>Massarineae</taxon>
        <taxon>Periconiaceae</taxon>
        <taxon>Periconia</taxon>
    </lineage>
</organism>
<reference evidence="2 3" key="1">
    <citation type="journal article" date="2018" name="Sci. Rep.">
        <title>Comparative genomics provides insights into the lifestyle and reveals functional heterogeneity of dark septate endophytic fungi.</title>
        <authorList>
            <person name="Knapp D.G."/>
            <person name="Nemeth J.B."/>
            <person name="Barry K."/>
            <person name="Hainaut M."/>
            <person name="Henrissat B."/>
            <person name="Johnson J."/>
            <person name="Kuo A."/>
            <person name="Lim J.H.P."/>
            <person name="Lipzen A."/>
            <person name="Nolan M."/>
            <person name="Ohm R.A."/>
            <person name="Tamas L."/>
            <person name="Grigoriev I.V."/>
            <person name="Spatafora J.W."/>
            <person name="Nagy L.G."/>
            <person name="Kovacs G.M."/>
        </authorList>
    </citation>
    <scope>NUCLEOTIDE SEQUENCE [LARGE SCALE GENOMIC DNA]</scope>
    <source>
        <strain evidence="2 3">DSE2036</strain>
    </source>
</reference>
<keyword evidence="3" id="KW-1185">Reference proteome</keyword>
<protein>
    <submittedName>
        <fullName evidence="2">Uncharacterized protein</fullName>
    </submittedName>
</protein>
<dbReference type="Proteomes" id="UP000244855">
    <property type="component" value="Unassembled WGS sequence"/>
</dbReference>
<evidence type="ECO:0000313" key="2">
    <source>
        <dbReference type="EMBL" id="PVH96272.1"/>
    </source>
</evidence>
<sequence length="170" mass="19313">MADDNPPPDGPQLGEPPNFARITQQLHGLAADFASFENLPPAAESTAIIQEMHRMEQRMNQRMERMEQQMDRLMEQQMQQDREVRQYMMQSQEGADAANAAHAAAAEPATSHRYHDSFLANEHDSAARVHNSHLQGRNLTLAQLRPYTKKSTSKIFQLRLLSFAICPTTR</sequence>
<keyword evidence="1" id="KW-0175">Coiled coil</keyword>
<dbReference type="EMBL" id="KZ805469">
    <property type="protein sequence ID" value="PVH96272.1"/>
    <property type="molecule type" value="Genomic_DNA"/>
</dbReference>